<keyword evidence="3" id="KW-1185">Reference proteome</keyword>
<comment type="caution">
    <text evidence="2">The sequence shown here is derived from an EMBL/GenBank/DDBJ whole genome shotgun (WGS) entry which is preliminary data.</text>
</comment>
<dbReference type="EMBL" id="VCAU01000144">
    <property type="protein sequence ID" value="KAF9883861.1"/>
    <property type="molecule type" value="Genomic_DNA"/>
</dbReference>
<dbReference type="AlphaFoldDB" id="A0AAD4CCC6"/>
<evidence type="ECO:0000313" key="2">
    <source>
        <dbReference type="EMBL" id="KAF9883861.1"/>
    </source>
</evidence>
<organism evidence="2 3">
    <name type="scientific">Aspergillus nanangensis</name>
    <dbReference type="NCBI Taxonomy" id="2582783"/>
    <lineage>
        <taxon>Eukaryota</taxon>
        <taxon>Fungi</taxon>
        <taxon>Dikarya</taxon>
        <taxon>Ascomycota</taxon>
        <taxon>Pezizomycotina</taxon>
        <taxon>Eurotiomycetes</taxon>
        <taxon>Eurotiomycetidae</taxon>
        <taxon>Eurotiales</taxon>
        <taxon>Aspergillaceae</taxon>
        <taxon>Aspergillus</taxon>
        <taxon>Aspergillus subgen. Circumdati</taxon>
    </lineage>
</organism>
<evidence type="ECO:0000313" key="3">
    <source>
        <dbReference type="Proteomes" id="UP001194746"/>
    </source>
</evidence>
<protein>
    <submittedName>
        <fullName evidence="2">Uncharacterized protein</fullName>
    </submittedName>
</protein>
<name>A0AAD4CCC6_ASPNN</name>
<feature type="region of interest" description="Disordered" evidence="1">
    <location>
        <begin position="1"/>
        <end position="75"/>
    </location>
</feature>
<dbReference type="Proteomes" id="UP001194746">
    <property type="component" value="Unassembled WGS sequence"/>
</dbReference>
<sequence length="155" mass="17378">MRSPGSSHTSSDESAKSYGFQDASDRPTEQPASGYQSPIHCPKTPPTLTSRSKQQRSSTIAVPAKAGRHQKHHFISSPISPCVMIKSRARNKAHTVKYAESALPSKSHVLFLDADSKVKRKDKRSNCRKNRRKIDMFSPCLLTRFKLRKTVETAR</sequence>
<evidence type="ECO:0000256" key="1">
    <source>
        <dbReference type="SAM" id="MobiDB-lite"/>
    </source>
</evidence>
<feature type="compositionally biased region" description="Polar residues" evidence="1">
    <location>
        <begin position="46"/>
        <end position="60"/>
    </location>
</feature>
<reference evidence="2" key="1">
    <citation type="journal article" date="2019" name="Beilstein J. Org. Chem.">
        <title>Nanangenines: drimane sesquiterpenoids as the dominant metabolite cohort of a novel Australian fungus, Aspergillus nanangensis.</title>
        <authorList>
            <person name="Lacey H.J."/>
            <person name="Gilchrist C.L.M."/>
            <person name="Crombie A."/>
            <person name="Kalaitzis J.A."/>
            <person name="Vuong D."/>
            <person name="Rutledge P.J."/>
            <person name="Turner P."/>
            <person name="Pitt J.I."/>
            <person name="Lacey E."/>
            <person name="Chooi Y.H."/>
            <person name="Piggott A.M."/>
        </authorList>
    </citation>
    <scope>NUCLEOTIDE SEQUENCE</scope>
    <source>
        <strain evidence="2">MST-FP2251</strain>
    </source>
</reference>
<accession>A0AAD4CCC6</accession>
<proteinExistence type="predicted"/>
<gene>
    <name evidence="2" type="ORF">FE257_002704</name>
</gene>
<reference evidence="2" key="2">
    <citation type="submission" date="2020-02" db="EMBL/GenBank/DDBJ databases">
        <authorList>
            <person name="Gilchrist C.L.M."/>
            <person name="Chooi Y.-H."/>
        </authorList>
    </citation>
    <scope>NUCLEOTIDE SEQUENCE</scope>
    <source>
        <strain evidence="2">MST-FP2251</strain>
    </source>
</reference>